<name>A0A8H4NAE9_9PEZI</name>
<feature type="compositionally biased region" description="Low complexity" evidence="3">
    <location>
        <begin position="112"/>
        <end position="131"/>
    </location>
</feature>
<dbReference type="GO" id="GO:0005634">
    <property type="term" value="C:nucleus"/>
    <property type="evidence" value="ECO:0007669"/>
    <property type="project" value="UniProtKB-SubCell"/>
</dbReference>
<dbReference type="GO" id="GO:0003700">
    <property type="term" value="F:DNA-binding transcription factor activity"/>
    <property type="evidence" value="ECO:0007669"/>
    <property type="project" value="InterPro"/>
</dbReference>
<feature type="DNA-binding region" description="Fork-head" evidence="2">
    <location>
        <begin position="164"/>
        <end position="238"/>
    </location>
</feature>
<evidence type="ECO:0000259" key="4">
    <source>
        <dbReference type="PROSITE" id="PS50039"/>
    </source>
</evidence>
<comment type="subcellular location">
    <subcellularLocation>
        <location evidence="2">Nucleus</location>
    </subcellularLocation>
</comment>
<evidence type="ECO:0000256" key="1">
    <source>
        <dbReference type="ARBA" id="ARBA00023125"/>
    </source>
</evidence>
<dbReference type="OrthoDB" id="3945610at2759"/>
<feature type="region of interest" description="Disordered" evidence="3">
    <location>
        <begin position="112"/>
        <end position="153"/>
    </location>
</feature>
<dbReference type="EMBL" id="WWBZ02000001">
    <property type="protein sequence ID" value="KAF4313258.1"/>
    <property type="molecule type" value="Genomic_DNA"/>
</dbReference>
<feature type="domain" description="Fork-head" evidence="4">
    <location>
        <begin position="164"/>
        <end position="238"/>
    </location>
</feature>
<comment type="caution">
    <text evidence="5">The sequence shown here is derived from an EMBL/GenBank/DDBJ whole genome shotgun (WGS) entry which is preliminary data.</text>
</comment>
<evidence type="ECO:0000256" key="2">
    <source>
        <dbReference type="PROSITE-ProRule" id="PRU00089"/>
    </source>
</evidence>
<reference evidence="5" key="1">
    <citation type="submission" date="2020-04" db="EMBL/GenBank/DDBJ databases">
        <title>Genome Assembly and Annotation of Botryosphaeria dothidea sdau 11-99, a Latent Pathogen of Apple Fruit Ring Rot in China.</title>
        <authorList>
            <person name="Yu C."/>
            <person name="Diao Y."/>
            <person name="Lu Q."/>
            <person name="Zhao J."/>
            <person name="Cui S."/>
            <person name="Peng C."/>
            <person name="He B."/>
            <person name="Liu H."/>
        </authorList>
    </citation>
    <scope>NUCLEOTIDE SEQUENCE [LARGE SCALE GENOMIC DNA]</scope>
    <source>
        <strain evidence="5">Sdau11-99</strain>
    </source>
</reference>
<feature type="compositionally biased region" description="Pro residues" evidence="3">
    <location>
        <begin position="132"/>
        <end position="141"/>
    </location>
</feature>
<keyword evidence="2" id="KW-0539">Nucleus</keyword>
<proteinExistence type="predicted"/>
<keyword evidence="1 2" id="KW-0238">DNA-binding</keyword>
<dbReference type="InterPro" id="IPR001766">
    <property type="entry name" value="Fork_head_dom"/>
</dbReference>
<evidence type="ECO:0000313" key="6">
    <source>
        <dbReference type="Proteomes" id="UP000572817"/>
    </source>
</evidence>
<sequence>MPEYIEITLGSDVHVTFPAGVLAQQGTQAIIDQLTALFPPQPQHVLLQATEPVTHLPAAANNIPAPANYLPAGQFDDLDWQLDTTNPFESSDFDSLFTAAVAAAANQQATSQPAGSQFTAAAQRPAVAAAPAPIPQQSPPAPRRHNRRKTPPGFAGYRQVAQHVALRVAARRPFVQLGEIYEYMARTWPEWFVPPATGRPASWQSGVRHAVLKHFERVPAARAPAAGVWYKVDASRLV</sequence>
<evidence type="ECO:0000313" key="5">
    <source>
        <dbReference type="EMBL" id="KAF4313258.1"/>
    </source>
</evidence>
<gene>
    <name evidence="5" type="ORF">GTA08_BOTSDO00059</name>
</gene>
<dbReference type="Proteomes" id="UP000572817">
    <property type="component" value="Unassembled WGS sequence"/>
</dbReference>
<dbReference type="PROSITE" id="PS50039">
    <property type="entry name" value="FORK_HEAD_3"/>
    <property type="match status" value="1"/>
</dbReference>
<accession>A0A8H4NAE9</accession>
<evidence type="ECO:0000256" key="3">
    <source>
        <dbReference type="SAM" id="MobiDB-lite"/>
    </source>
</evidence>
<keyword evidence="6" id="KW-1185">Reference proteome</keyword>
<dbReference type="AlphaFoldDB" id="A0A8H4NAE9"/>
<organism evidence="5 6">
    <name type="scientific">Botryosphaeria dothidea</name>
    <dbReference type="NCBI Taxonomy" id="55169"/>
    <lineage>
        <taxon>Eukaryota</taxon>
        <taxon>Fungi</taxon>
        <taxon>Dikarya</taxon>
        <taxon>Ascomycota</taxon>
        <taxon>Pezizomycotina</taxon>
        <taxon>Dothideomycetes</taxon>
        <taxon>Dothideomycetes incertae sedis</taxon>
        <taxon>Botryosphaeriales</taxon>
        <taxon>Botryosphaeriaceae</taxon>
        <taxon>Botryosphaeria</taxon>
    </lineage>
</organism>
<protein>
    <recommendedName>
        <fullName evidence="4">Fork-head domain-containing protein</fullName>
    </recommendedName>
</protein>
<dbReference type="GO" id="GO:0043565">
    <property type="term" value="F:sequence-specific DNA binding"/>
    <property type="evidence" value="ECO:0007669"/>
    <property type="project" value="InterPro"/>
</dbReference>